<gene>
    <name evidence="2" type="ORF">Smic_83340</name>
</gene>
<feature type="compositionally biased region" description="Polar residues" evidence="1">
    <location>
        <begin position="110"/>
        <end position="126"/>
    </location>
</feature>
<feature type="region of interest" description="Disordered" evidence="1">
    <location>
        <begin position="87"/>
        <end position="135"/>
    </location>
</feature>
<dbReference type="EMBL" id="BLWD01000003">
    <property type="protein sequence ID" value="GFN09778.1"/>
    <property type="molecule type" value="Genomic_DNA"/>
</dbReference>
<feature type="region of interest" description="Disordered" evidence="1">
    <location>
        <begin position="1"/>
        <end position="33"/>
    </location>
</feature>
<dbReference type="AlphaFoldDB" id="A0A7J0D4Z0"/>
<organism evidence="2 3">
    <name type="scientific">Streptomyces microflavus</name>
    <name type="common">Streptomyces lipmanii</name>
    <dbReference type="NCBI Taxonomy" id="1919"/>
    <lineage>
        <taxon>Bacteria</taxon>
        <taxon>Bacillati</taxon>
        <taxon>Actinomycetota</taxon>
        <taxon>Actinomycetes</taxon>
        <taxon>Kitasatosporales</taxon>
        <taxon>Streptomycetaceae</taxon>
        <taxon>Streptomyces</taxon>
    </lineage>
</organism>
<comment type="caution">
    <text evidence="2">The sequence shown here is derived from an EMBL/GenBank/DDBJ whole genome shotgun (WGS) entry which is preliminary data.</text>
</comment>
<sequence length="135" mass="14348">MQASMTRTRPMNGRGYGGMEDDDNRRGPERDETDTDLFRQLVGHLVADGDGRAAAAGRQARRTFAEMVPGTTRQPVLLLTRPLTFTPTAPAGPVAGRPCTSCQGAGGRTVDTSSDGVTRQHWQSCTPCGGTGEAR</sequence>
<name>A0A7J0D4Z0_STRMI</name>
<evidence type="ECO:0000313" key="3">
    <source>
        <dbReference type="Proteomes" id="UP000498740"/>
    </source>
</evidence>
<evidence type="ECO:0000256" key="1">
    <source>
        <dbReference type="SAM" id="MobiDB-lite"/>
    </source>
</evidence>
<protein>
    <submittedName>
        <fullName evidence="2">Uncharacterized protein</fullName>
    </submittedName>
</protein>
<dbReference type="Proteomes" id="UP000498740">
    <property type="component" value="Unassembled WGS sequence"/>
</dbReference>
<accession>A0A7J0D4Z0</accession>
<evidence type="ECO:0000313" key="2">
    <source>
        <dbReference type="EMBL" id="GFN09778.1"/>
    </source>
</evidence>
<proteinExistence type="predicted"/>
<reference evidence="2 3" key="1">
    <citation type="submission" date="2020-05" db="EMBL/GenBank/DDBJ databases">
        <title>Whole genome shotgun sequence of Streptomyces microflavus NBRC 13062.</title>
        <authorList>
            <person name="Komaki H."/>
            <person name="Tamura T."/>
        </authorList>
    </citation>
    <scope>NUCLEOTIDE SEQUENCE [LARGE SCALE GENOMIC DNA]</scope>
    <source>
        <strain evidence="2 3">NBRC 13062</strain>
    </source>
</reference>